<evidence type="ECO:0000256" key="10">
    <source>
        <dbReference type="SAM" id="SignalP"/>
    </source>
</evidence>
<comment type="caution">
    <text evidence="12">The sequence shown here is derived from an EMBL/GenBank/DDBJ whole genome shotgun (WGS) entry which is preliminary data.</text>
</comment>
<evidence type="ECO:0000256" key="6">
    <source>
        <dbReference type="ARBA" id="ARBA00022824"/>
    </source>
</evidence>
<dbReference type="InterPro" id="IPR036249">
    <property type="entry name" value="Thioredoxin-like_sf"/>
</dbReference>
<keyword evidence="6" id="KW-0256">Endoplasmic reticulum</keyword>
<reference evidence="12" key="1">
    <citation type="journal article" date="2020" name="Stud. Mycol.">
        <title>101 Dothideomycetes genomes: a test case for predicting lifestyles and emergence of pathogens.</title>
        <authorList>
            <person name="Haridas S."/>
            <person name="Albert R."/>
            <person name="Binder M."/>
            <person name="Bloem J."/>
            <person name="Labutti K."/>
            <person name="Salamov A."/>
            <person name="Andreopoulos B."/>
            <person name="Baker S."/>
            <person name="Barry K."/>
            <person name="Bills G."/>
            <person name="Bluhm B."/>
            <person name="Cannon C."/>
            <person name="Castanera R."/>
            <person name="Culley D."/>
            <person name="Daum C."/>
            <person name="Ezra D."/>
            <person name="Gonzalez J."/>
            <person name="Henrissat B."/>
            <person name="Kuo A."/>
            <person name="Liang C."/>
            <person name="Lipzen A."/>
            <person name="Lutzoni F."/>
            <person name="Magnuson J."/>
            <person name="Mondo S."/>
            <person name="Nolan M."/>
            <person name="Ohm R."/>
            <person name="Pangilinan J."/>
            <person name="Park H.-J."/>
            <person name="Ramirez L."/>
            <person name="Alfaro M."/>
            <person name="Sun H."/>
            <person name="Tritt A."/>
            <person name="Yoshinaga Y."/>
            <person name="Zwiers L.-H."/>
            <person name="Turgeon B."/>
            <person name="Goodwin S."/>
            <person name="Spatafora J."/>
            <person name="Crous P."/>
            <person name="Grigoriev I."/>
        </authorList>
    </citation>
    <scope>NUCLEOTIDE SEQUENCE</scope>
    <source>
        <strain evidence="12">CBS 101060</strain>
    </source>
</reference>
<comment type="catalytic activity">
    <reaction evidence="1">
        <text>Catalyzes the rearrangement of -S-S- bonds in proteins.</text>
        <dbReference type="EC" id="5.3.4.1"/>
    </reaction>
</comment>
<dbReference type="EC" id="5.3.4.1" evidence="5"/>
<accession>A0A9P4SBC7</accession>
<comment type="subcellular location">
    <subcellularLocation>
        <location evidence="3">Endoplasmic reticulum lumen</location>
    </subcellularLocation>
</comment>
<dbReference type="Pfam" id="PF13848">
    <property type="entry name" value="Thioredoxin_6"/>
    <property type="match status" value="1"/>
</dbReference>
<dbReference type="CDD" id="cd02961">
    <property type="entry name" value="PDI_a_family"/>
    <property type="match status" value="1"/>
</dbReference>
<dbReference type="Gene3D" id="3.40.30.10">
    <property type="entry name" value="Glutaredoxin"/>
    <property type="match status" value="3"/>
</dbReference>
<feature type="signal peptide" evidence="10">
    <location>
        <begin position="1"/>
        <end position="17"/>
    </location>
</feature>
<evidence type="ECO:0000256" key="1">
    <source>
        <dbReference type="ARBA" id="ARBA00001182"/>
    </source>
</evidence>
<evidence type="ECO:0000256" key="2">
    <source>
        <dbReference type="ARBA" id="ARBA00002692"/>
    </source>
</evidence>
<evidence type="ECO:0000256" key="4">
    <source>
        <dbReference type="ARBA" id="ARBA00006347"/>
    </source>
</evidence>
<dbReference type="Pfam" id="PF00085">
    <property type="entry name" value="Thioredoxin"/>
    <property type="match status" value="1"/>
</dbReference>
<evidence type="ECO:0000256" key="8">
    <source>
        <dbReference type="ARBA" id="ARBA00023284"/>
    </source>
</evidence>
<dbReference type="Proteomes" id="UP000799429">
    <property type="component" value="Unassembled WGS sequence"/>
</dbReference>
<dbReference type="GO" id="GO:0006457">
    <property type="term" value="P:protein folding"/>
    <property type="evidence" value="ECO:0007669"/>
    <property type="project" value="TreeGrafter"/>
</dbReference>
<evidence type="ECO:0000256" key="5">
    <source>
        <dbReference type="ARBA" id="ARBA00012723"/>
    </source>
</evidence>
<dbReference type="OrthoDB" id="427280at2759"/>
<name>A0A9P4SBC7_9PEZI</name>
<proteinExistence type="inferred from homology"/>
<dbReference type="CDD" id="cd02981">
    <property type="entry name" value="PDI_b_family"/>
    <property type="match status" value="1"/>
</dbReference>
<gene>
    <name evidence="12" type="ORF">M501DRAFT_1056886</name>
</gene>
<comment type="function">
    <text evidence="2">Participates in the folding of proteins containing disulfide bonds, may be involved in glycosylation, prolyl hydroxylation and triglyceride transfer.</text>
</comment>
<feature type="chain" id="PRO_5040401691" description="Protein disulfide-isomerase" evidence="10">
    <location>
        <begin position="18"/>
        <end position="353"/>
    </location>
</feature>
<dbReference type="CDD" id="cd02982">
    <property type="entry name" value="PDI_b'_family"/>
    <property type="match status" value="1"/>
</dbReference>
<dbReference type="PANTHER" id="PTHR18929">
    <property type="entry name" value="PROTEIN DISULFIDE ISOMERASE"/>
    <property type="match status" value="1"/>
</dbReference>
<organism evidence="12 13">
    <name type="scientific">Patellaria atrata CBS 101060</name>
    <dbReference type="NCBI Taxonomy" id="1346257"/>
    <lineage>
        <taxon>Eukaryota</taxon>
        <taxon>Fungi</taxon>
        <taxon>Dikarya</taxon>
        <taxon>Ascomycota</taxon>
        <taxon>Pezizomycotina</taxon>
        <taxon>Dothideomycetes</taxon>
        <taxon>Dothideomycetes incertae sedis</taxon>
        <taxon>Patellariales</taxon>
        <taxon>Patellariaceae</taxon>
        <taxon>Patellaria</taxon>
    </lineage>
</organism>
<dbReference type="SUPFAM" id="SSF52833">
    <property type="entry name" value="Thioredoxin-like"/>
    <property type="match status" value="3"/>
</dbReference>
<sequence>MRSLFCTIFLFVAVVQGSELRWNTTSSSHADSVLSSNTLALVAYIIPWTGPSASLLPHWADLSWSLNVPLITVDCSIEKKYCSDRSVHSYPAIRLHKGAEEFVRYRGPPKASDISSFVRLAKLPIVAELDSGNIEGYRNLGINLLVASLEEEDKASRRTFEQVAKEYHDEFIFGVIGSQYFVGNGLSAPGIVIFKADGAETEFFRGPFDKASIRKFILQASRPLIGELTRRTEMGYMTSQKLLAYIFYDNDSDRTTLSRELQLLARKYSDYINFVTIDADEYGHMAGSLGLRSGTFPALTFYSAWKDQVFPYPEIQDITTILVEIFMLDIFQGKVKPIEKESPGSDSMGHDEL</sequence>
<evidence type="ECO:0000313" key="12">
    <source>
        <dbReference type="EMBL" id="KAF2839528.1"/>
    </source>
</evidence>
<evidence type="ECO:0000256" key="9">
    <source>
        <dbReference type="ARBA" id="ARBA00039846"/>
    </source>
</evidence>
<dbReference type="GO" id="GO:0034976">
    <property type="term" value="P:response to endoplasmic reticulum stress"/>
    <property type="evidence" value="ECO:0007669"/>
    <property type="project" value="TreeGrafter"/>
</dbReference>
<comment type="similarity">
    <text evidence="4">Belongs to the protein disulfide isomerase family.</text>
</comment>
<evidence type="ECO:0000256" key="7">
    <source>
        <dbReference type="ARBA" id="ARBA00023235"/>
    </source>
</evidence>
<keyword evidence="10" id="KW-0732">Signal</keyword>
<evidence type="ECO:0000313" key="13">
    <source>
        <dbReference type="Proteomes" id="UP000799429"/>
    </source>
</evidence>
<dbReference type="InterPro" id="IPR013766">
    <property type="entry name" value="Thioredoxin_domain"/>
</dbReference>
<keyword evidence="8" id="KW-0676">Redox-active center</keyword>
<evidence type="ECO:0000259" key="11">
    <source>
        <dbReference type="Pfam" id="PF00085"/>
    </source>
</evidence>
<dbReference type="PANTHER" id="PTHR18929:SF132">
    <property type="entry name" value="PROTEIN DISULFIDE-ISOMERASE A3"/>
    <property type="match status" value="1"/>
</dbReference>
<keyword evidence="13" id="KW-1185">Reference proteome</keyword>
<dbReference type="GO" id="GO:0003756">
    <property type="term" value="F:protein disulfide isomerase activity"/>
    <property type="evidence" value="ECO:0007669"/>
    <property type="project" value="UniProtKB-EC"/>
</dbReference>
<evidence type="ECO:0000256" key="3">
    <source>
        <dbReference type="ARBA" id="ARBA00004319"/>
    </source>
</evidence>
<feature type="domain" description="Thioredoxin" evidence="11">
    <location>
        <begin position="24"/>
        <end position="118"/>
    </location>
</feature>
<dbReference type="EMBL" id="MU006094">
    <property type="protein sequence ID" value="KAF2839528.1"/>
    <property type="molecule type" value="Genomic_DNA"/>
</dbReference>
<dbReference type="GO" id="GO:0005788">
    <property type="term" value="C:endoplasmic reticulum lumen"/>
    <property type="evidence" value="ECO:0007669"/>
    <property type="project" value="UniProtKB-SubCell"/>
</dbReference>
<protein>
    <recommendedName>
        <fullName evidence="9">Protein disulfide-isomerase</fullName>
        <ecNumber evidence="5">5.3.4.1</ecNumber>
    </recommendedName>
</protein>
<dbReference type="AlphaFoldDB" id="A0A9P4SBC7"/>
<keyword evidence="7" id="KW-0413">Isomerase</keyword>